<keyword evidence="3" id="KW-0804">Transcription</keyword>
<dbReference type="InterPro" id="IPR008920">
    <property type="entry name" value="TF_FadR/GntR_C"/>
</dbReference>
<evidence type="ECO:0000256" key="1">
    <source>
        <dbReference type="ARBA" id="ARBA00023015"/>
    </source>
</evidence>
<dbReference type="GO" id="GO:0003677">
    <property type="term" value="F:DNA binding"/>
    <property type="evidence" value="ECO:0007669"/>
    <property type="project" value="UniProtKB-KW"/>
</dbReference>
<keyword evidence="2" id="KW-0238">DNA-binding</keyword>
<sequence>MLQDSLSTLEIEDDPTEWQRQALTFWDHVLDGAGSIVFRLMFNAFRGAYEPALPMLSTVMTSEIRRPGDYRKLADAISVGDSAAAKKAAYELIECANEAVMAALDKLESKR</sequence>
<gene>
    <name evidence="4" type="ORF">I553_2113</name>
</gene>
<dbReference type="Gene3D" id="1.20.120.530">
    <property type="entry name" value="GntR ligand-binding domain-like"/>
    <property type="match status" value="1"/>
</dbReference>
<proteinExistence type="predicted"/>
<dbReference type="PATRIC" id="fig|1299334.3.peg.1608"/>
<evidence type="ECO:0000313" key="4">
    <source>
        <dbReference type="EMBL" id="EUA68925.1"/>
    </source>
</evidence>
<evidence type="ECO:0000256" key="3">
    <source>
        <dbReference type="ARBA" id="ARBA00023163"/>
    </source>
</evidence>
<comment type="caution">
    <text evidence="4">The sequence shown here is derived from an EMBL/GenBank/DDBJ whole genome shotgun (WGS) entry which is preliminary data.</text>
</comment>
<reference evidence="4" key="1">
    <citation type="submission" date="2014-01" db="EMBL/GenBank/DDBJ databases">
        <authorList>
            <person name="Brown-Elliot B."/>
            <person name="Wallace R."/>
            <person name="Lenaerts A."/>
            <person name="Ordway D."/>
            <person name="DeGroote M.A."/>
            <person name="Parker T."/>
            <person name="Sizemore C."/>
            <person name="Tallon L.J."/>
            <person name="Sadzewicz L.K."/>
            <person name="Sengamalay N."/>
            <person name="Fraser C.M."/>
            <person name="Hine E."/>
            <person name="Shefchek K.A."/>
            <person name="Das S.P."/>
            <person name="Tettelin H."/>
        </authorList>
    </citation>
    <scope>NUCLEOTIDE SEQUENCE [LARGE SCALE GENOMIC DNA]</scope>
    <source>
        <strain evidence="4">4042</strain>
    </source>
</reference>
<dbReference type="AlphaFoldDB" id="X8DN80"/>
<accession>X8DN80</accession>
<name>X8DN80_MYCXE</name>
<keyword evidence="1" id="KW-0805">Transcription regulation</keyword>
<organism evidence="4">
    <name type="scientific">Mycobacterium xenopi 4042</name>
    <dbReference type="NCBI Taxonomy" id="1299334"/>
    <lineage>
        <taxon>Bacteria</taxon>
        <taxon>Bacillati</taxon>
        <taxon>Actinomycetota</taxon>
        <taxon>Actinomycetes</taxon>
        <taxon>Mycobacteriales</taxon>
        <taxon>Mycobacteriaceae</taxon>
        <taxon>Mycobacterium</taxon>
    </lineage>
</organism>
<dbReference type="EMBL" id="JAOB01000013">
    <property type="protein sequence ID" value="EUA68925.1"/>
    <property type="molecule type" value="Genomic_DNA"/>
</dbReference>
<evidence type="ECO:0000256" key="2">
    <source>
        <dbReference type="ARBA" id="ARBA00023125"/>
    </source>
</evidence>
<dbReference type="SUPFAM" id="SSF48008">
    <property type="entry name" value="GntR ligand-binding domain-like"/>
    <property type="match status" value="1"/>
</dbReference>
<protein>
    <submittedName>
        <fullName evidence="4">FCD domain protein</fullName>
    </submittedName>
</protein>